<feature type="transmembrane region" description="Helical" evidence="1">
    <location>
        <begin position="350"/>
        <end position="369"/>
    </location>
</feature>
<dbReference type="EMBL" id="KV454210">
    <property type="protein sequence ID" value="ODQ59619.1"/>
    <property type="molecule type" value="Genomic_DNA"/>
</dbReference>
<evidence type="ECO:0000256" key="1">
    <source>
        <dbReference type="SAM" id="Phobius"/>
    </source>
</evidence>
<keyword evidence="1" id="KW-0472">Membrane</keyword>
<dbReference type="OrthoDB" id="3980829at2759"/>
<name>A0A1E3P296_WICAA</name>
<reference evidence="2 3" key="1">
    <citation type="journal article" date="2016" name="Proc. Natl. Acad. Sci. U.S.A.">
        <title>Comparative genomics of biotechnologically important yeasts.</title>
        <authorList>
            <person name="Riley R."/>
            <person name="Haridas S."/>
            <person name="Wolfe K.H."/>
            <person name="Lopes M.R."/>
            <person name="Hittinger C.T."/>
            <person name="Goeker M."/>
            <person name="Salamov A.A."/>
            <person name="Wisecaver J.H."/>
            <person name="Long T.M."/>
            <person name="Calvey C.H."/>
            <person name="Aerts A.L."/>
            <person name="Barry K.W."/>
            <person name="Choi C."/>
            <person name="Clum A."/>
            <person name="Coughlan A.Y."/>
            <person name="Deshpande S."/>
            <person name="Douglass A.P."/>
            <person name="Hanson S.J."/>
            <person name="Klenk H.-P."/>
            <person name="LaButti K.M."/>
            <person name="Lapidus A."/>
            <person name="Lindquist E.A."/>
            <person name="Lipzen A.M."/>
            <person name="Meier-Kolthoff J.P."/>
            <person name="Ohm R.A."/>
            <person name="Otillar R.P."/>
            <person name="Pangilinan J.L."/>
            <person name="Peng Y."/>
            <person name="Rokas A."/>
            <person name="Rosa C.A."/>
            <person name="Scheuner C."/>
            <person name="Sibirny A.A."/>
            <person name="Slot J.C."/>
            <person name="Stielow J.B."/>
            <person name="Sun H."/>
            <person name="Kurtzman C.P."/>
            <person name="Blackwell M."/>
            <person name="Grigoriev I.V."/>
            <person name="Jeffries T.W."/>
        </authorList>
    </citation>
    <scope>NUCLEOTIDE SEQUENCE [LARGE SCALE GENOMIC DNA]</scope>
    <source>
        <strain evidence="3">ATCC 58044 / CBS 1984 / NCYC 433 / NRRL Y-366-8</strain>
    </source>
</reference>
<dbReference type="Proteomes" id="UP000094112">
    <property type="component" value="Unassembled WGS sequence"/>
</dbReference>
<protein>
    <submittedName>
        <fullName evidence="2">Uncharacterized protein</fullName>
    </submittedName>
</protein>
<gene>
    <name evidence="2" type="ORF">WICANDRAFT_62206</name>
</gene>
<dbReference type="AlphaFoldDB" id="A0A1E3P296"/>
<feature type="transmembrane region" description="Helical" evidence="1">
    <location>
        <begin position="48"/>
        <end position="65"/>
    </location>
</feature>
<keyword evidence="1" id="KW-0812">Transmembrane</keyword>
<evidence type="ECO:0000313" key="2">
    <source>
        <dbReference type="EMBL" id="ODQ59619.1"/>
    </source>
</evidence>
<feature type="transmembrane region" description="Helical" evidence="1">
    <location>
        <begin position="274"/>
        <end position="298"/>
    </location>
</feature>
<feature type="transmembrane region" description="Helical" evidence="1">
    <location>
        <begin position="318"/>
        <end position="338"/>
    </location>
</feature>
<keyword evidence="1" id="KW-1133">Transmembrane helix</keyword>
<proteinExistence type="predicted"/>
<organism evidence="2 3">
    <name type="scientific">Wickerhamomyces anomalus (strain ATCC 58044 / CBS 1984 / NCYC 433 / NRRL Y-366-8)</name>
    <name type="common">Yeast</name>
    <name type="synonym">Hansenula anomala</name>
    <dbReference type="NCBI Taxonomy" id="683960"/>
    <lineage>
        <taxon>Eukaryota</taxon>
        <taxon>Fungi</taxon>
        <taxon>Dikarya</taxon>
        <taxon>Ascomycota</taxon>
        <taxon>Saccharomycotina</taxon>
        <taxon>Saccharomycetes</taxon>
        <taxon>Phaffomycetales</taxon>
        <taxon>Wickerhamomycetaceae</taxon>
        <taxon>Wickerhamomyces</taxon>
    </lineage>
</organism>
<accession>A0A1E3P296</accession>
<dbReference type="GeneID" id="30200573"/>
<sequence length="370" mass="42423">MSLQYKRIKDILVLLIPILVVDSLFISSSLFIQIIHHPKSFSPCSLEYVRTFILATLSSSLVNIGSKYFRHFYNLKVIIEFLALLLLAYPQKTEIEQTFSNWNLVKRESYLFGAIYNLINHSIYLYGEIRIIWFQPLDYAQIEVTRQQSNENISELVRQKSTLSNCIQVRRNSYIKKNVYSPVNNIGESSLNENDYLLKSDQINNNNNTLVVDYNSDSIEFLNPSTSYNNDHSKTPNLTPVHTNYGSVVSFTSLNNLISPPNPSKSPLISILEIIAWSIISSFYEIGISLILSITFIYVPDLDDSLFSWLEIYYYNNIDNFIVEVVVPVGIITSFVHYCITSNYQTSPQLTLVAFFAVSFVLFTFGLGFT</sequence>
<dbReference type="RefSeq" id="XP_019038826.1">
    <property type="nucleotide sequence ID" value="XM_019183327.1"/>
</dbReference>
<feature type="transmembrane region" description="Helical" evidence="1">
    <location>
        <begin position="12"/>
        <end position="36"/>
    </location>
</feature>
<evidence type="ECO:0000313" key="3">
    <source>
        <dbReference type="Proteomes" id="UP000094112"/>
    </source>
</evidence>
<keyword evidence="3" id="KW-1185">Reference proteome</keyword>